<dbReference type="EMBL" id="UZAJ01009208">
    <property type="protein sequence ID" value="VDO54863.1"/>
    <property type="molecule type" value="Genomic_DNA"/>
</dbReference>
<evidence type="ECO:0000313" key="2">
    <source>
        <dbReference type="Proteomes" id="UP000267606"/>
    </source>
</evidence>
<reference evidence="1 2" key="2">
    <citation type="submission" date="2018-11" db="EMBL/GenBank/DDBJ databases">
        <authorList>
            <consortium name="Pathogen Informatics"/>
        </authorList>
    </citation>
    <scope>NUCLEOTIDE SEQUENCE [LARGE SCALE GENOMIC DNA]</scope>
</reference>
<dbReference type="WBParaSite" id="OFLC_0000826501-mRNA-1">
    <property type="protein sequence ID" value="OFLC_0000826501-mRNA-1"/>
    <property type="gene ID" value="OFLC_0000826501"/>
</dbReference>
<dbReference type="Proteomes" id="UP000267606">
    <property type="component" value="Unassembled WGS sequence"/>
</dbReference>
<keyword evidence="2" id="KW-1185">Reference proteome</keyword>
<sequence length="71" mass="8258">MEEGICRVTHRSDRPTGRRVDWWINGRAQMAHLLRKFFPLRAVAVILSNRPNETISPTHPFIDRAQDDDSC</sequence>
<reference evidence="3" key="1">
    <citation type="submission" date="2016-06" db="UniProtKB">
        <authorList>
            <consortium name="WormBaseParasite"/>
        </authorList>
    </citation>
    <scope>IDENTIFICATION</scope>
</reference>
<gene>
    <name evidence="1" type="ORF">OFLC_LOCUS8267</name>
</gene>
<dbReference type="AlphaFoldDB" id="A0A183HLA4"/>
<organism evidence="3">
    <name type="scientific">Onchocerca flexuosa</name>
    <dbReference type="NCBI Taxonomy" id="387005"/>
    <lineage>
        <taxon>Eukaryota</taxon>
        <taxon>Metazoa</taxon>
        <taxon>Ecdysozoa</taxon>
        <taxon>Nematoda</taxon>
        <taxon>Chromadorea</taxon>
        <taxon>Rhabditida</taxon>
        <taxon>Spirurina</taxon>
        <taxon>Spiruromorpha</taxon>
        <taxon>Filarioidea</taxon>
        <taxon>Onchocercidae</taxon>
        <taxon>Onchocerca</taxon>
    </lineage>
</organism>
<evidence type="ECO:0000313" key="1">
    <source>
        <dbReference type="EMBL" id="VDO54863.1"/>
    </source>
</evidence>
<evidence type="ECO:0000313" key="3">
    <source>
        <dbReference type="WBParaSite" id="OFLC_0000826501-mRNA-1"/>
    </source>
</evidence>
<accession>A0A183HLA4</accession>
<proteinExistence type="predicted"/>
<protein>
    <submittedName>
        <fullName evidence="3">Ig-like domain-containing protein</fullName>
    </submittedName>
</protein>
<name>A0A183HLA4_9BILA</name>